<dbReference type="PANTHER" id="PTHR48051">
    <property type="match status" value="1"/>
</dbReference>
<dbReference type="PANTHER" id="PTHR48051:SF35">
    <property type="entry name" value="LEUCINE-RICH REPEAT-CONTAINING PROTEIN 27"/>
    <property type="match status" value="1"/>
</dbReference>
<evidence type="ECO:0000256" key="1">
    <source>
        <dbReference type="ARBA" id="ARBA00022614"/>
    </source>
</evidence>
<dbReference type="InterPro" id="IPR003591">
    <property type="entry name" value="Leu-rich_rpt_typical-subtyp"/>
</dbReference>
<dbReference type="OrthoDB" id="2021138at2759"/>
<evidence type="ECO:0000313" key="5">
    <source>
        <dbReference type="RefSeq" id="XP_040480380.1"/>
    </source>
</evidence>
<keyword evidence="1" id="KW-0433">Leucine-rich repeat</keyword>
<dbReference type="AlphaFoldDB" id="A0A8M1FDR2"/>
<dbReference type="GeneID" id="103658445"/>
<dbReference type="SMART" id="SM00369">
    <property type="entry name" value="LRR_TYP"/>
    <property type="match status" value="3"/>
</dbReference>
<dbReference type="RefSeq" id="XP_040480380.1">
    <property type="nucleotide sequence ID" value="XM_040624446.1"/>
</dbReference>
<dbReference type="InterPro" id="IPR050216">
    <property type="entry name" value="LRR_domain-containing"/>
</dbReference>
<dbReference type="Gene3D" id="3.80.10.10">
    <property type="entry name" value="Ribonuclease Inhibitor"/>
    <property type="match status" value="1"/>
</dbReference>
<feature type="compositionally biased region" description="Basic and acidic residues" evidence="3">
    <location>
        <begin position="427"/>
        <end position="438"/>
    </location>
</feature>
<evidence type="ECO:0000256" key="3">
    <source>
        <dbReference type="SAM" id="MobiDB-lite"/>
    </source>
</evidence>
<dbReference type="CTD" id="80313"/>
<proteinExistence type="predicted"/>
<dbReference type="Pfam" id="PF13855">
    <property type="entry name" value="LRR_8"/>
    <property type="match status" value="1"/>
</dbReference>
<feature type="region of interest" description="Disordered" evidence="3">
    <location>
        <begin position="414"/>
        <end position="438"/>
    </location>
</feature>
<dbReference type="Proteomes" id="UP000261680">
    <property type="component" value="Unplaced"/>
</dbReference>
<dbReference type="InterPro" id="IPR032675">
    <property type="entry name" value="LRR_dom_sf"/>
</dbReference>
<evidence type="ECO:0000313" key="4">
    <source>
        <dbReference type="Proteomes" id="UP000261680"/>
    </source>
</evidence>
<keyword evidence="4" id="KW-1185">Reference proteome</keyword>
<dbReference type="InterPro" id="IPR001611">
    <property type="entry name" value="Leu-rich_rpt"/>
</dbReference>
<organism evidence="4 5">
    <name type="scientific">Ursus maritimus</name>
    <name type="common">Polar bear</name>
    <name type="synonym">Thalarctos maritimus</name>
    <dbReference type="NCBI Taxonomy" id="29073"/>
    <lineage>
        <taxon>Eukaryota</taxon>
        <taxon>Metazoa</taxon>
        <taxon>Chordata</taxon>
        <taxon>Craniata</taxon>
        <taxon>Vertebrata</taxon>
        <taxon>Euteleostomi</taxon>
        <taxon>Mammalia</taxon>
        <taxon>Eutheria</taxon>
        <taxon>Laurasiatheria</taxon>
        <taxon>Carnivora</taxon>
        <taxon>Caniformia</taxon>
        <taxon>Ursidae</taxon>
        <taxon>Ursus</taxon>
    </lineage>
</organism>
<dbReference type="SUPFAM" id="SSF52058">
    <property type="entry name" value="L domain-like"/>
    <property type="match status" value="1"/>
</dbReference>
<name>A0A8M1FDR2_URSMA</name>
<keyword evidence="2" id="KW-0677">Repeat</keyword>
<accession>A0A8M1FDR2</accession>
<protein>
    <submittedName>
        <fullName evidence="5">Leucine-rich repeat-containing protein 27 isoform X1</fullName>
    </submittedName>
</protein>
<gene>
    <name evidence="5" type="primary">LRRC27</name>
</gene>
<dbReference type="PROSITE" id="PS51450">
    <property type="entry name" value="LRR"/>
    <property type="match status" value="1"/>
</dbReference>
<sequence length="666" mass="72673">MEGSSSCKVPPGAADPDSCAAQVRSTPAALSREVHKAVKGVIFSSSSILDLSQSGLRHLGEIFKIPNLKQLHLQRNALCEIPKDFFQLLPNLTWLDLRYNRIKALPSGIGSHKHLKTLLLERNPIKMLPVELVVSMFLGGITFGLSYLVDERPGSYTDVCLQSRVSSRSALLTPWSSGALATFRGSAYVLLLHRPLQAPDFIVLLSDRQRNVTSLKALNLRHCPLEFPGPLVVQKGLGAILAFLQIYAAQHSAPQDLTSRAISPVTTMSLSELSQPSLYLSEEETVPDPDAINSQDQNGLLQEKADFFPPVEKLDLSELRKSADSSEDWPGEEEIKRFWKLRQELVEHEQAEVLANQLLAMELPPNLRAALNTKDGEHASPRRVFSACHPRLSGHRKGCDCRRKTPSVRSVLPALAPPQRAGLPTRRPRESRAVADRERREKQAVVEQWRRSFLRKGTRCRCACRDRALLPRLVGRVAGCGGCALPRGSLAGACPHGRLCPPAPPTTRLYCALGPRRPSSMDRVHSTPVSLSWLGLASGGPPQEVGKEGEREGRVFIPPTPPCESSWVSPPGAWGGCIPYSSPGLLLCPWTPSAAALVNKPSSILKSSRVSVFSLRTLMGTDLLGNAVGQRYTCLAPTSDMLSKGVLATRQGHTGHWPHVPGSHPA</sequence>
<evidence type="ECO:0000256" key="2">
    <source>
        <dbReference type="ARBA" id="ARBA00022737"/>
    </source>
</evidence>
<dbReference type="KEGG" id="umr:103658445"/>
<reference evidence="5" key="1">
    <citation type="submission" date="2025-08" db="UniProtKB">
        <authorList>
            <consortium name="RefSeq"/>
        </authorList>
    </citation>
    <scope>IDENTIFICATION</scope>
    <source>
        <tissue evidence="5">Whole blood</tissue>
    </source>
</reference>
<dbReference type="GO" id="GO:0005737">
    <property type="term" value="C:cytoplasm"/>
    <property type="evidence" value="ECO:0007669"/>
    <property type="project" value="TreeGrafter"/>
</dbReference>